<evidence type="ECO:0000313" key="3">
    <source>
        <dbReference type="Proteomes" id="UP000235616"/>
    </source>
</evidence>
<dbReference type="AlphaFoldDB" id="A0A2N7VFG0"/>
<dbReference type="PANTHER" id="PTHR30015">
    <property type="entry name" value="MRR RESTRICTION SYSTEM PROTEIN"/>
    <property type="match status" value="1"/>
</dbReference>
<dbReference type="InterPro" id="IPR007560">
    <property type="entry name" value="Restrct_endonuc_IV_Mrr"/>
</dbReference>
<dbReference type="GO" id="GO:0009307">
    <property type="term" value="P:DNA restriction-modification system"/>
    <property type="evidence" value="ECO:0007669"/>
    <property type="project" value="InterPro"/>
</dbReference>
<organism evidence="2 3">
    <name type="scientific">Trinickia dabaoshanensis</name>
    <dbReference type="NCBI Taxonomy" id="564714"/>
    <lineage>
        <taxon>Bacteria</taxon>
        <taxon>Pseudomonadati</taxon>
        <taxon>Pseudomonadota</taxon>
        <taxon>Betaproteobacteria</taxon>
        <taxon>Burkholderiales</taxon>
        <taxon>Burkholderiaceae</taxon>
        <taxon>Trinickia</taxon>
    </lineage>
</organism>
<feature type="domain" description="Restriction endonuclease type IV Mrr" evidence="1">
    <location>
        <begin position="129"/>
        <end position="238"/>
    </location>
</feature>
<proteinExistence type="predicted"/>
<dbReference type="GO" id="GO:0003677">
    <property type="term" value="F:DNA binding"/>
    <property type="evidence" value="ECO:0007669"/>
    <property type="project" value="InterPro"/>
</dbReference>
<protein>
    <recommendedName>
        <fullName evidence="1">Restriction endonuclease type IV Mrr domain-containing protein</fullName>
    </recommendedName>
</protein>
<dbReference type="GO" id="GO:0015666">
    <property type="term" value="F:restriction endodeoxyribonuclease activity"/>
    <property type="evidence" value="ECO:0007669"/>
    <property type="project" value="TreeGrafter"/>
</dbReference>
<dbReference type="Pfam" id="PF04471">
    <property type="entry name" value="Mrr_cat"/>
    <property type="match status" value="1"/>
</dbReference>
<dbReference type="PANTHER" id="PTHR30015:SF7">
    <property type="entry name" value="TYPE IV METHYL-DIRECTED RESTRICTION ENZYME ECOKMRR"/>
    <property type="match status" value="1"/>
</dbReference>
<sequence>MTIWDYSDLSWDLGRMVSRCATCLFCRSPLRKLPPEHREYEERNLEVEVTPAVCRLCGWWTLTVMDQDIEPRSPIAPHPEDIFDDGRSRWGAETGAAGSLRELDLTDIQHPLQDVRDYLTIRYDKRFELHPRLFEETVASVFRDRGFLPRVTSYSGDGGIDVILERPGERIGVQVKRYKNAISAEQIRSLAGALLIGGYTKGVFVTTSRYQPGATEVTALASARGMAIKLLDAPRFFDELKIAQRSKFQAKDYENFYSIGFARYE</sequence>
<dbReference type="SUPFAM" id="SSF52980">
    <property type="entry name" value="Restriction endonuclease-like"/>
    <property type="match status" value="1"/>
</dbReference>
<evidence type="ECO:0000313" key="2">
    <source>
        <dbReference type="EMBL" id="PMS15893.1"/>
    </source>
</evidence>
<evidence type="ECO:0000259" key="1">
    <source>
        <dbReference type="Pfam" id="PF04471"/>
    </source>
</evidence>
<dbReference type="InterPro" id="IPR011856">
    <property type="entry name" value="tRNA_endonuc-like_dom_sf"/>
</dbReference>
<dbReference type="Gene3D" id="3.40.1350.10">
    <property type="match status" value="1"/>
</dbReference>
<keyword evidence="3" id="KW-1185">Reference proteome</keyword>
<dbReference type="InterPro" id="IPR052906">
    <property type="entry name" value="Type_IV_Methyl-Rstrct_Enzyme"/>
</dbReference>
<gene>
    <name evidence="2" type="ORF">C0Z18_25815</name>
</gene>
<dbReference type="InterPro" id="IPR011335">
    <property type="entry name" value="Restrct_endonuc-II-like"/>
</dbReference>
<comment type="caution">
    <text evidence="2">The sequence shown here is derived from an EMBL/GenBank/DDBJ whole genome shotgun (WGS) entry which is preliminary data.</text>
</comment>
<reference evidence="2 3" key="1">
    <citation type="submission" date="2018-01" db="EMBL/GenBank/DDBJ databases">
        <title>Whole genome analyses suggest that Burkholderia sensu lato contains two further novel genera in the rhizoxinica-symbiotica group Mycetohabitans gen. nov., and Trinickia gen. nov.: implications for the evolution of diazotrophy and nodulation in the Burkholderiaceae.</title>
        <authorList>
            <person name="Estrada-de los Santos P."/>
            <person name="Palmer M."/>
            <person name="Chavez-Ramirez B."/>
            <person name="Beukes C."/>
            <person name="Steenkamp E.T."/>
            <person name="Hirsch A.M."/>
            <person name="Manyaka P."/>
            <person name="Maluk M."/>
            <person name="Lafos M."/>
            <person name="Crook M."/>
            <person name="Gross E."/>
            <person name="Simon M.F."/>
            <person name="Bueno dos Reis Junior F."/>
            <person name="Poole P.S."/>
            <person name="Venter S.N."/>
            <person name="James E.K."/>
        </authorList>
    </citation>
    <scope>NUCLEOTIDE SEQUENCE [LARGE SCALE GENOMIC DNA]</scope>
    <source>
        <strain evidence="2 3">GIMN1.004</strain>
    </source>
</reference>
<accession>A0A2N7VFG0</accession>
<dbReference type="Proteomes" id="UP000235616">
    <property type="component" value="Unassembled WGS sequence"/>
</dbReference>
<name>A0A2N7VFG0_9BURK</name>
<dbReference type="EMBL" id="PNYA01000028">
    <property type="protein sequence ID" value="PMS15893.1"/>
    <property type="molecule type" value="Genomic_DNA"/>
</dbReference>